<protein>
    <submittedName>
        <fullName evidence="1">Uncharacterized protein</fullName>
    </submittedName>
</protein>
<dbReference type="EMBL" id="JACIJG010000006">
    <property type="protein sequence ID" value="MBB5702127.1"/>
    <property type="molecule type" value="Genomic_DNA"/>
</dbReference>
<evidence type="ECO:0000313" key="1">
    <source>
        <dbReference type="EMBL" id="MBB5702127.1"/>
    </source>
</evidence>
<sequence>MNVFKQPDGKYLVVSGSNVLAGPFDTNAEAWRALDRISGEPISRSEKVSMWINEQNGEAT</sequence>
<dbReference type="AlphaFoldDB" id="A0A7W9AXB3"/>
<proteinExistence type="predicted"/>
<dbReference type="Proteomes" id="UP000555546">
    <property type="component" value="Unassembled WGS sequence"/>
</dbReference>
<name>A0A7W9AXB3_9HYPH</name>
<dbReference type="RefSeq" id="WP_183651382.1">
    <property type="nucleotide sequence ID" value="NZ_JACIJG010000006.1"/>
</dbReference>
<accession>A0A7W9AXB3</accession>
<comment type="caution">
    <text evidence="1">The sequence shown here is derived from an EMBL/GenBank/DDBJ whole genome shotgun (WGS) entry which is preliminary data.</text>
</comment>
<reference evidence="1 2" key="1">
    <citation type="submission" date="2020-08" db="EMBL/GenBank/DDBJ databases">
        <title>Genomic Encyclopedia of Type Strains, Phase IV (KMG-IV): sequencing the most valuable type-strain genomes for metagenomic binning, comparative biology and taxonomic classification.</title>
        <authorList>
            <person name="Goeker M."/>
        </authorList>
    </citation>
    <scope>NUCLEOTIDE SEQUENCE [LARGE SCALE GENOMIC DNA]</scope>
    <source>
        <strain evidence="1 2">DSM 26944</strain>
    </source>
</reference>
<evidence type="ECO:0000313" key="2">
    <source>
        <dbReference type="Proteomes" id="UP000555546"/>
    </source>
</evidence>
<gene>
    <name evidence="1" type="ORF">FHS76_002002</name>
</gene>
<organism evidence="1 2">
    <name type="scientific">Brucella daejeonensis</name>
    <dbReference type="NCBI Taxonomy" id="659015"/>
    <lineage>
        <taxon>Bacteria</taxon>
        <taxon>Pseudomonadati</taxon>
        <taxon>Pseudomonadota</taxon>
        <taxon>Alphaproteobacteria</taxon>
        <taxon>Hyphomicrobiales</taxon>
        <taxon>Brucellaceae</taxon>
        <taxon>Brucella/Ochrobactrum group</taxon>
        <taxon>Brucella</taxon>
    </lineage>
</organism>
<keyword evidence="2" id="KW-1185">Reference proteome</keyword>